<dbReference type="Pfam" id="PF12671">
    <property type="entry name" value="Amidase_6"/>
    <property type="match status" value="1"/>
</dbReference>
<dbReference type="EMBL" id="LT906446">
    <property type="protein sequence ID" value="SNV03188.1"/>
    <property type="molecule type" value="Genomic_DNA"/>
</dbReference>
<evidence type="ECO:0000259" key="1">
    <source>
        <dbReference type="Pfam" id="PF12671"/>
    </source>
</evidence>
<dbReference type="PANTHER" id="PTHR40032:SF1">
    <property type="entry name" value="EXPORTED PROTEIN"/>
    <property type="match status" value="1"/>
</dbReference>
<dbReference type="Proteomes" id="UP000215383">
    <property type="component" value="Chromosome 1"/>
</dbReference>
<dbReference type="InterPro" id="IPR024301">
    <property type="entry name" value="Amidase_6"/>
</dbReference>
<accession>A0A239U1A0</accession>
<keyword evidence="3" id="KW-1185">Reference proteome</keyword>
<organism evidence="2 3">
    <name type="scientific">Megamonas hypermegale</name>
    <dbReference type="NCBI Taxonomy" id="158847"/>
    <lineage>
        <taxon>Bacteria</taxon>
        <taxon>Bacillati</taxon>
        <taxon>Bacillota</taxon>
        <taxon>Negativicutes</taxon>
        <taxon>Selenomonadales</taxon>
        <taxon>Selenomonadaceae</taxon>
        <taxon>Megamonas</taxon>
    </lineage>
</organism>
<gene>
    <name evidence="2" type="ORF">SAMEA4364220_01720</name>
</gene>
<sequence length="145" mass="17307">MNYALVPNIGSEDDFWFFVQDGTNFVSQCWYTGGIKQNSGWHWQNRKHHTKSWTDMKKFVQYMTKYSAYYSDNNKPVARICRDKNSVRMGDLIQFRNNADIWYKLAIITEIKNSEIYYVQHSPNCLEHRLSEDNAKEIRFICAKN</sequence>
<dbReference type="PANTHER" id="PTHR40032">
    <property type="entry name" value="EXPORTED PROTEIN-RELATED"/>
    <property type="match status" value="1"/>
</dbReference>
<feature type="domain" description="Putative amidase" evidence="1">
    <location>
        <begin position="20"/>
        <end position="131"/>
    </location>
</feature>
<proteinExistence type="predicted"/>
<dbReference type="AlphaFoldDB" id="A0A239U1A0"/>
<reference evidence="2 3" key="1">
    <citation type="submission" date="2017-06" db="EMBL/GenBank/DDBJ databases">
        <authorList>
            <consortium name="Pathogen Informatics"/>
        </authorList>
    </citation>
    <scope>NUCLEOTIDE SEQUENCE [LARGE SCALE GENOMIC DNA]</scope>
    <source>
        <strain evidence="2 3">NCTC10570</strain>
    </source>
</reference>
<name>A0A239U1A0_9FIRM</name>
<evidence type="ECO:0000313" key="2">
    <source>
        <dbReference type="EMBL" id="SNV03188.1"/>
    </source>
</evidence>
<evidence type="ECO:0000313" key="3">
    <source>
        <dbReference type="Proteomes" id="UP000215383"/>
    </source>
</evidence>
<protein>
    <submittedName>
        <fullName evidence="2">Putative amidase domain</fullName>
    </submittedName>
</protein>